<proteinExistence type="predicted"/>
<gene>
    <name evidence="2" type="ORF">PX52LOC_00762</name>
</gene>
<evidence type="ECO:0000256" key="1">
    <source>
        <dbReference type="SAM" id="SignalP"/>
    </source>
</evidence>
<organism evidence="2 3">
    <name type="scientific">Limnoglobus roseus</name>
    <dbReference type="NCBI Taxonomy" id="2598579"/>
    <lineage>
        <taxon>Bacteria</taxon>
        <taxon>Pseudomonadati</taxon>
        <taxon>Planctomycetota</taxon>
        <taxon>Planctomycetia</taxon>
        <taxon>Gemmatales</taxon>
        <taxon>Gemmataceae</taxon>
        <taxon>Limnoglobus</taxon>
    </lineage>
</organism>
<evidence type="ECO:0000313" key="2">
    <source>
        <dbReference type="EMBL" id="QEL13904.1"/>
    </source>
</evidence>
<dbReference type="AlphaFoldDB" id="A0A5C1A9V3"/>
<dbReference type="RefSeq" id="WP_149108833.1">
    <property type="nucleotide sequence ID" value="NZ_CP042425.1"/>
</dbReference>
<keyword evidence="3" id="KW-1185">Reference proteome</keyword>
<name>A0A5C1A9V3_9BACT</name>
<dbReference type="Proteomes" id="UP000324974">
    <property type="component" value="Chromosome"/>
</dbReference>
<evidence type="ECO:0000313" key="3">
    <source>
        <dbReference type="Proteomes" id="UP000324974"/>
    </source>
</evidence>
<evidence type="ECO:0008006" key="4">
    <source>
        <dbReference type="Google" id="ProtNLM"/>
    </source>
</evidence>
<keyword evidence="1" id="KW-0732">Signal</keyword>
<protein>
    <recommendedName>
        <fullName evidence="4">DUF4350 domain-containing protein</fullName>
    </recommendedName>
</protein>
<feature type="chain" id="PRO_5023109278" description="DUF4350 domain-containing protein" evidence="1">
    <location>
        <begin position="22"/>
        <end position="483"/>
    </location>
</feature>
<accession>A0A5C1A9V3</accession>
<feature type="signal peptide" evidence="1">
    <location>
        <begin position="1"/>
        <end position="21"/>
    </location>
</feature>
<dbReference type="EMBL" id="CP042425">
    <property type="protein sequence ID" value="QEL13904.1"/>
    <property type="molecule type" value="Genomic_DNA"/>
</dbReference>
<dbReference type="KEGG" id="lrs:PX52LOC_00762"/>
<sequence>MRAAAFGILAALVFFAPRADAQGIRANDTDILRGLLKYQGFTPQAELRHVVPNTLVVVVGTTNLPQQTIAVIRDTVLPQGGALLILPDRPGGLGRFFPNIAGATVSVASVRCDDPANCFGGNADAPLAQVRVGDPTGIAAFNVGMPVTLATNRPHALDLGDGVLNTEVARFPAGSRFANQVADGRRFLLPLAVRSDPDLPYTALVYADRAMFSNGLMTAATPDGKRTSNFVYTFLLTKFLTEQLHGRGPKMCYFVEDGQAVTDFDRVSFVDQPNPPPGGIPPGGIPPGALPKIPLPLLMDKALDVANDFVMKVEERDFPNVLQQNDPRNRIQENWLYVVAIIGSAVLLRYVLARGWSLRQTPDQVPRLRIDPDRGGGLIPERRLALLQSGNLFEPLRDHLRFVFTQWGVTAPDPDRMPKIETDRKTRPRGRIVADLERLWEIAFAPRRTTITPDDLEELEDMIADLAHAHTNSIWRFAAGGTA</sequence>
<reference evidence="3" key="1">
    <citation type="submission" date="2019-08" db="EMBL/GenBank/DDBJ databases">
        <title>Limnoglobus roseus gen. nov., sp. nov., a novel freshwater planctomycete with a giant genome from the family Gemmataceae.</title>
        <authorList>
            <person name="Kulichevskaya I.S."/>
            <person name="Naumoff D.G."/>
            <person name="Miroshnikov K."/>
            <person name="Ivanova A."/>
            <person name="Philippov D.A."/>
            <person name="Hakobyan A."/>
            <person name="Rijpstra I.C."/>
            <person name="Sinninghe Damste J.S."/>
            <person name="Liesack W."/>
            <person name="Dedysh S.N."/>
        </authorList>
    </citation>
    <scope>NUCLEOTIDE SEQUENCE [LARGE SCALE GENOMIC DNA]</scope>
    <source>
        <strain evidence="3">PX52</strain>
    </source>
</reference>